<evidence type="ECO:0008006" key="3">
    <source>
        <dbReference type="Google" id="ProtNLM"/>
    </source>
</evidence>
<reference evidence="1 2" key="1">
    <citation type="submission" date="2020-08" db="EMBL/GenBank/DDBJ databases">
        <title>A Genomic Blueprint of the Chicken Gut Microbiome.</title>
        <authorList>
            <person name="Gilroy R."/>
            <person name="Ravi A."/>
            <person name="Getino M."/>
            <person name="Pursley I."/>
            <person name="Horton D.L."/>
            <person name="Alikhan N.-F."/>
            <person name="Baker D."/>
            <person name="Gharbi K."/>
            <person name="Hall N."/>
            <person name="Watson M."/>
            <person name="Adriaenssens E.M."/>
            <person name="Foster-Nyarko E."/>
            <person name="Jarju S."/>
            <person name="Secka A."/>
            <person name="Antonio M."/>
            <person name="Oren A."/>
            <person name="Chaudhuri R."/>
            <person name="La Ragione R.M."/>
            <person name="Hildebrand F."/>
            <person name="Pallen M.J."/>
        </authorList>
    </citation>
    <scope>NUCLEOTIDE SEQUENCE [LARGE SCALE GENOMIC DNA]</scope>
    <source>
        <strain evidence="1 2">Sa1YUN3</strain>
    </source>
</reference>
<dbReference type="EMBL" id="JACSPQ010000001">
    <property type="protein sequence ID" value="MBD8001256.1"/>
    <property type="molecule type" value="Genomic_DNA"/>
</dbReference>
<comment type="caution">
    <text evidence="1">The sequence shown here is derived from an EMBL/GenBank/DDBJ whole genome shotgun (WGS) entry which is preliminary data.</text>
</comment>
<keyword evidence="2" id="KW-1185">Reference proteome</keyword>
<accession>A0ABR8V999</accession>
<evidence type="ECO:0000313" key="2">
    <source>
        <dbReference type="Proteomes" id="UP000616346"/>
    </source>
</evidence>
<evidence type="ECO:0000313" key="1">
    <source>
        <dbReference type="EMBL" id="MBD8001256.1"/>
    </source>
</evidence>
<dbReference type="RefSeq" id="WP_191709567.1">
    <property type="nucleotide sequence ID" value="NZ_JACSPQ010000001.1"/>
</dbReference>
<name>A0ABR8V999_9BACT</name>
<proteinExistence type="predicted"/>
<organism evidence="1 2">
    <name type="scientific">Phocaeicola faecium</name>
    <dbReference type="NCBI Taxonomy" id="2762213"/>
    <lineage>
        <taxon>Bacteria</taxon>
        <taxon>Pseudomonadati</taxon>
        <taxon>Bacteroidota</taxon>
        <taxon>Bacteroidia</taxon>
        <taxon>Bacteroidales</taxon>
        <taxon>Bacteroidaceae</taxon>
        <taxon>Phocaeicola</taxon>
    </lineage>
</organism>
<dbReference type="SUPFAM" id="SSF56059">
    <property type="entry name" value="Glutathione synthetase ATP-binding domain-like"/>
    <property type="match status" value="1"/>
</dbReference>
<dbReference type="Proteomes" id="UP000616346">
    <property type="component" value="Unassembled WGS sequence"/>
</dbReference>
<protein>
    <recommendedName>
        <fullName evidence="3">ATP-grasp domain-containing protein</fullName>
    </recommendedName>
</protein>
<gene>
    <name evidence="1" type="ORF">H9626_03365</name>
</gene>
<sequence>MFVTDKKIRVVGVSRGNEYSPNHVGNDAAIFRITAESLEKKGCEVILYPEKEFVKQGIEADFIFDMARDRATINRLKELEDNGATVVNSAYGIDNCVRKAMTELLVANHVPHPRSFIIPTDGAFTPDVFPCWIKRGNSHAMVKEDVVYVECREEAEHVLADFRRRNIPEAVVNEHLVGDLVKFYGVRGTDFFYTFYPTEQSHSKFGLEAINGETRGFPFDVKKLQAYGNQAAEALNIYIYGGDCVVSSTGEIRIIDFNDWPSFARCREEAGPKIAECIYNCITQKTEKLND</sequence>